<organism evidence="1 2">
    <name type="scientific">Colwellia echini</name>
    <dbReference type="NCBI Taxonomy" id="1982103"/>
    <lineage>
        <taxon>Bacteria</taxon>
        <taxon>Pseudomonadati</taxon>
        <taxon>Pseudomonadota</taxon>
        <taxon>Gammaproteobacteria</taxon>
        <taxon>Alteromonadales</taxon>
        <taxon>Colwelliaceae</taxon>
        <taxon>Colwellia</taxon>
    </lineage>
</organism>
<dbReference type="InterPro" id="IPR021932">
    <property type="entry name" value="DUF3545"/>
</dbReference>
<evidence type="ECO:0000313" key="1">
    <source>
        <dbReference type="EMBL" id="TYK65561.1"/>
    </source>
</evidence>
<sequence length="60" mass="7480">MSNAFWNDDYIIDEEEVLELVEKKGKPKGLEKKRKWREIETIKEQRRLRRDIEAYDQYSY</sequence>
<dbReference type="Pfam" id="PF12065">
    <property type="entry name" value="DUF3545"/>
    <property type="match status" value="1"/>
</dbReference>
<comment type="caution">
    <text evidence="1">The sequence shown here is derived from an EMBL/GenBank/DDBJ whole genome shotgun (WGS) entry which is preliminary data.</text>
</comment>
<accession>A0ABY3MWN3</accession>
<dbReference type="RefSeq" id="WP_101344166.1">
    <property type="nucleotide sequence ID" value="NZ_PJAI02000009.1"/>
</dbReference>
<protein>
    <submittedName>
        <fullName evidence="1">DUF3545 family protein</fullName>
    </submittedName>
</protein>
<dbReference type="EMBL" id="PJAI02000009">
    <property type="protein sequence ID" value="TYK65561.1"/>
    <property type="molecule type" value="Genomic_DNA"/>
</dbReference>
<gene>
    <name evidence="1" type="ORF">CWS31_009350</name>
</gene>
<proteinExistence type="predicted"/>
<reference evidence="1 2" key="1">
    <citation type="submission" date="2019-08" db="EMBL/GenBank/DDBJ databases">
        <title>Microbe sample from Colwellia echini.</title>
        <authorList>
            <person name="Christiansen L."/>
            <person name="Pathiraja D."/>
            <person name="Schultz-Johansen M."/>
            <person name="Choi I.-G."/>
            <person name="Stougaard P."/>
        </authorList>
    </citation>
    <scope>NUCLEOTIDE SEQUENCE [LARGE SCALE GENOMIC DNA]</scope>
    <source>
        <strain evidence="1 2">A3</strain>
    </source>
</reference>
<evidence type="ECO:0000313" key="2">
    <source>
        <dbReference type="Proteomes" id="UP000815846"/>
    </source>
</evidence>
<dbReference type="Proteomes" id="UP000815846">
    <property type="component" value="Unassembled WGS sequence"/>
</dbReference>
<name>A0ABY3MWN3_9GAMM</name>
<keyword evidence="2" id="KW-1185">Reference proteome</keyword>